<protein>
    <recommendedName>
        <fullName evidence="9">tRNA-dihydrouridine(16/17) synthase [NAD(P)(+)]</fullName>
        <ecNumber evidence="9">1.3.1.88</ecNumber>
    </recommendedName>
</protein>
<dbReference type="EMBL" id="CAXLJM020000007">
    <property type="protein sequence ID" value="CAL8073064.1"/>
    <property type="molecule type" value="Genomic_DNA"/>
</dbReference>
<keyword evidence="3" id="KW-0288">FMN</keyword>
<evidence type="ECO:0000256" key="3">
    <source>
        <dbReference type="ARBA" id="ARBA00022643"/>
    </source>
</evidence>
<evidence type="ECO:0000256" key="2">
    <source>
        <dbReference type="ARBA" id="ARBA00022630"/>
    </source>
</evidence>
<evidence type="ECO:0000256" key="13">
    <source>
        <dbReference type="ARBA" id="ARBA00049467"/>
    </source>
</evidence>
<dbReference type="InterPro" id="IPR018517">
    <property type="entry name" value="tRNA_hU_synthase_CS"/>
</dbReference>
<keyword evidence="6" id="KW-0560">Oxidoreductase</keyword>
<comment type="catalytic activity">
    <reaction evidence="13">
        <text>5,6-dihydrouridine(17) in tRNA + NADP(+) = uridine(17) in tRNA + NADPH + H(+)</text>
        <dbReference type="Rhea" id="RHEA:53368"/>
        <dbReference type="Rhea" id="RHEA-COMP:13541"/>
        <dbReference type="Rhea" id="RHEA-COMP:13542"/>
        <dbReference type="ChEBI" id="CHEBI:15378"/>
        <dbReference type="ChEBI" id="CHEBI:57783"/>
        <dbReference type="ChEBI" id="CHEBI:58349"/>
        <dbReference type="ChEBI" id="CHEBI:65315"/>
        <dbReference type="ChEBI" id="CHEBI:74443"/>
        <dbReference type="EC" id="1.3.1.88"/>
    </reaction>
    <physiologicalReaction direction="right-to-left" evidence="13">
        <dbReference type="Rhea" id="RHEA:53370"/>
    </physiologicalReaction>
</comment>
<feature type="domain" description="DUS-like FMN-binding" evidence="14">
    <location>
        <begin position="29"/>
        <end position="257"/>
    </location>
</feature>
<evidence type="ECO:0000256" key="6">
    <source>
        <dbReference type="ARBA" id="ARBA00023002"/>
    </source>
</evidence>
<comment type="similarity">
    <text evidence="8">Belongs to the Dus family. Dus1 subfamily.</text>
</comment>
<keyword evidence="7" id="KW-0520">NAD</keyword>
<evidence type="ECO:0000256" key="11">
    <source>
        <dbReference type="ARBA" id="ARBA00047652"/>
    </source>
</evidence>
<keyword evidence="2" id="KW-0285">Flavoprotein</keyword>
<evidence type="ECO:0000256" key="10">
    <source>
        <dbReference type="ARBA" id="ARBA00047287"/>
    </source>
</evidence>
<evidence type="ECO:0000256" key="12">
    <source>
        <dbReference type="ARBA" id="ARBA00048934"/>
    </source>
</evidence>
<dbReference type="EC" id="1.3.1.88" evidence="9"/>
<comment type="catalytic activity">
    <reaction evidence="11">
        <text>5,6-dihydrouridine(16) in tRNA + NADP(+) = uridine(16) in tRNA + NADPH + H(+)</text>
        <dbReference type="Rhea" id="RHEA:53376"/>
        <dbReference type="Rhea" id="RHEA-COMP:13543"/>
        <dbReference type="Rhea" id="RHEA-COMP:13544"/>
        <dbReference type="ChEBI" id="CHEBI:15378"/>
        <dbReference type="ChEBI" id="CHEBI:57783"/>
        <dbReference type="ChEBI" id="CHEBI:58349"/>
        <dbReference type="ChEBI" id="CHEBI:65315"/>
        <dbReference type="ChEBI" id="CHEBI:74443"/>
        <dbReference type="EC" id="1.3.1.88"/>
    </reaction>
    <physiologicalReaction direction="right-to-left" evidence="11">
        <dbReference type="Rhea" id="RHEA:53378"/>
    </physiologicalReaction>
</comment>
<comment type="caution">
    <text evidence="15">The sequence shown here is derived from an EMBL/GenBank/DDBJ whole genome shotgun (WGS) entry which is preliminary data.</text>
</comment>
<gene>
    <name evidence="15" type="ORF">ODALV1_LOCUS2469</name>
</gene>
<dbReference type="PANTHER" id="PTHR11082:SF5">
    <property type="entry name" value="TRNA-DIHYDROURIDINE(16_17) SYNTHASE [NAD(P)(+)]-LIKE"/>
    <property type="match status" value="1"/>
</dbReference>
<evidence type="ECO:0000256" key="8">
    <source>
        <dbReference type="ARBA" id="ARBA00038313"/>
    </source>
</evidence>
<dbReference type="CDD" id="cd02801">
    <property type="entry name" value="DUS_like_FMN"/>
    <property type="match status" value="1"/>
</dbReference>
<evidence type="ECO:0000256" key="7">
    <source>
        <dbReference type="ARBA" id="ARBA00023027"/>
    </source>
</evidence>
<evidence type="ECO:0000256" key="9">
    <source>
        <dbReference type="ARBA" id="ARBA00038890"/>
    </source>
</evidence>
<dbReference type="PROSITE" id="PS01136">
    <property type="entry name" value="UPF0034"/>
    <property type="match status" value="1"/>
</dbReference>
<dbReference type="Pfam" id="PF01207">
    <property type="entry name" value="Dus"/>
    <property type="match status" value="1"/>
</dbReference>
<keyword evidence="5" id="KW-0521">NADP</keyword>
<accession>A0ABP1PQ08</accession>
<comment type="cofactor">
    <cofactor evidence="1">
        <name>FMN</name>
        <dbReference type="ChEBI" id="CHEBI:58210"/>
    </cofactor>
</comment>
<name>A0ABP1PQ08_9HEXA</name>
<comment type="catalytic activity">
    <reaction evidence="10">
        <text>5,6-dihydrouridine(17) in tRNA + NAD(+) = uridine(17) in tRNA + NADH + H(+)</text>
        <dbReference type="Rhea" id="RHEA:53372"/>
        <dbReference type="Rhea" id="RHEA-COMP:13541"/>
        <dbReference type="Rhea" id="RHEA-COMP:13542"/>
        <dbReference type="ChEBI" id="CHEBI:15378"/>
        <dbReference type="ChEBI" id="CHEBI:57540"/>
        <dbReference type="ChEBI" id="CHEBI:57945"/>
        <dbReference type="ChEBI" id="CHEBI:65315"/>
        <dbReference type="ChEBI" id="CHEBI:74443"/>
        <dbReference type="EC" id="1.3.1.88"/>
    </reaction>
    <physiologicalReaction direction="right-to-left" evidence="10">
        <dbReference type="Rhea" id="RHEA:53374"/>
    </physiologicalReaction>
</comment>
<evidence type="ECO:0000256" key="4">
    <source>
        <dbReference type="ARBA" id="ARBA00022694"/>
    </source>
</evidence>
<organism evidence="15 16">
    <name type="scientific">Orchesella dallaii</name>
    <dbReference type="NCBI Taxonomy" id="48710"/>
    <lineage>
        <taxon>Eukaryota</taxon>
        <taxon>Metazoa</taxon>
        <taxon>Ecdysozoa</taxon>
        <taxon>Arthropoda</taxon>
        <taxon>Hexapoda</taxon>
        <taxon>Collembola</taxon>
        <taxon>Entomobryomorpha</taxon>
        <taxon>Entomobryoidea</taxon>
        <taxon>Orchesellidae</taxon>
        <taxon>Orchesellinae</taxon>
        <taxon>Orchesella</taxon>
    </lineage>
</organism>
<dbReference type="SUPFAM" id="SSF51395">
    <property type="entry name" value="FMN-linked oxidoreductases"/>
    <property type="match status" value="1"/>
</dbReference>
<keyword evidence="4" id="KW-0819">tRNA processing</keyword>
<evidence type="ECO:0000313" key="16">
    <source>
        <dbReference type="Proteomes" id="UP001642540"/>
    </source>
</evidence>
<evidence type="ECO:0000259" key="14">
    <source>
        <dbReference type="Pfam" id="PF01207"/>
    </source>
</evidence>
<evidence type="ECO:0000256" key="1">
    <source>
        <dbReference type="ARBA" id="ARBA00001917"/>
    </source>
</evidence>
<dbReference type="PANTHER" id="PTHR11082">
    <property type="entry name" value="TRNA-DIHYDROURIDINE SYNTHASE"/>
    <property type="match status" value="1"/>
</dbReference>
<dbReference type="InterPro" id="IPR035587">
    <property type="entry name" value="DUS-like_FMN-bd"/>
</dbReference>
<evidence type="ECO:0000313" key="15">
    <source>
        <dbReference type="EMBL" id="CAL8073064.1"/>
    </source>
</evidence>
<evidence type="ECO:0000256" key="5">
    <source>
        <dbReference type="ARBA" id="ARBA00022857"/>
    </source>
</evidence>
<dbReference type="Gene3D" id="3.20.20.70">
    <property type="entry name" value="Aldolase class I"/>
    <property type="match status" value="1"/>
</dbReference>
<dbReference type="Proteomes" id="UP001642540">
    <property type="component" value="Unassembled WGS sequence"/>
</dbReference>
<comment type="catalytic activity">
    <reaction evidence="12">
        <text>5,6-dihydrouridine(16) in tRNA + NAD(+) = uridine(16) in tRNA + NADH + H(+)</text>
        <dbReference type="Rhea" id="RHEA:53380"/>
        <dbReference type="Rhea" id="RHEA-COMP:13543"/>
        <dbReference type="Rhea" id="RHEA-COMP:13544"/>
        <dbReference type="ChEBI" id="CHEBI:15378"/>
        <dbReference type="ChEBI" id="CHEBI:57540"/>
        <dbReference type="ChEBI" id="CHEBI:57945"/>
        <dbReference type="ChEBI" id="CHEBI:65315"/>
        <dbReference type="ChEBI" id="CHEBI:74443"/>
        <dbReference type="EC" id="1.3.1.88"/>
    </reaction>
    <physiologicalReaction direction="right-to-left" evidence="12">
        <dbReference type="Rhea" id="RHEA:53382"/>
    </physiologicalReaction>
</comment>
<proteinExistence type="inferred from homology"/>
<reference evidence="15 16" key="1">
    <citation type="submission" date="2024-08" db="EMBL/GenBank/DDBJ databases">
        <authorList>
            <person name="Cucini C."/>
            <person name="Frati F."/>
        </authorList>
    </citation>
    <scope>NUCLEOTIDE SEQUENCE [LARGE SCALE GENOMIC DNA]</scope>
</reference>
<dbReference type="InterPro" id="IPR013785">
    <property type="entry name" value="Aldolase_TIM"/>
</dbReference>
<keyword evidence="16" id="KW-1185">Reference proteome</keyword>
<sequence length="506" mass="58232">MDPSEFREKYPPEIRSWWENTLKCPRYVVAPMVDASELAWRMLSRRYKAELCYTPMLHSRIFTEDPKYRTDNLFNCVCPEDRPLLVQFCGNDPNVMVEAAKIAKPYCDGIDLNLGCPQKIARNGRYGAFLMDEWELISTIVKRVRTEVQVPISCKIRIFPDVEKTIRYAKMLESAGCYMLTVHGRTRDQKGMDTGLADWSYIRAVRNAVNIPVVANGNIQYLRDVERCIAETGVEGVMTAEGNLHNPALFADESPTVWKMGLEYLELVQKYPCPLSYSRGHLFKLYQHMFSLPENCDVRKIVAKAESMNDLMVATLLLKERYEPYFTGDKVWTQPEQSNPEHAKLAHPHYLCQPYVRPPKKAHLIEDEVYEVQKPAEWEDDSPQSGKRRKLAIPESLQAKLDPSITYSINKLKKMAKNPKKDWDAKREPVVICTKCGTNPQGQKCEFQRCRPCCKSKCYNEELDCVGHKILIKTVRTNARERDALKSNSSEAIDVICTEIKTHVES</sequence>